<dbReference type="SUPFAM" id="SSF57850">
    <property type="entry name" value="RING/U-box"/>
    <property type="match status" value="1"/>
</dbReference>
<accession>T1IBM3</accession>
<evidence type="ECO:0000313" key="5">
    <source>
        <dbReference type="Proteomes" id="UP000015103"/>
    </source>
</evidence>
<evidence type="ECO:0000256" key="1">
    <source>
        <dbReference type="ARBA" id="ARBA00022771"/>
    </source>
</evidence>
<protein>
    <submittedName>
        <fullName evidence="4">RING-type domain-containing protein</fullName>
    </submittedName>
</protein>
<dbReference type="Pfam" id="PF13639">
    <property type="entry name" value="zf-RING_2"/>
    <property type="match status" value="1"/>
</dbReference>
<evidence type="ECO:0000256" key="3">
    <source>
        <dbReference type="SAM" id="MobiDB-lite"/>
    </source>
</evidence>
<dbReference type="VEuPathDB" id="VectorBase:RPRC013693"/>
<keyword evidence="1" id="KW-0863">Zinc-finger</keyword>
<dbReference type="PROSITE" id="PS50089">
    <property type="entry name" value="ZF_RING_2"/>
    <property type="match status" value="1"/>
</dbReference>
<dbReference type="InterPro" id="IPR013083">
    <property type="entry name" value="Znf_RING/FYVE/PHD"/>
</dbReference>
<dbReference type="PANTHER" id="PTHR22765:SF411">
    <property type="entry name" value="OS02G0248440 PROTEIN"/>
    <property type="match status" value="1"/>
</dbReference>
<dbReference type="InterPro" id="IPR051826">
    <property type="entry name" value="E3_ubiquitin-ligase_domain"/>
</dbReference>
<dbReference type="InterPro" id="IPR001841">
    <property type="entry name" value="Znf_RING"/>
</dbReference>
<dbReference type="eggNOG" id="KOG0800">
    <property type="taxonomic scope" value="Eukaryota"/>
</dbReference>
<dbReference type="CDD" id="cd16669">
    <property type="entry name" value="RING-H2_RNF181"/>
    <property type="match status" value="1"/>
</dbReference>
<dbReference type="Proteomes" id="UP000015103">
    <property type="component" value="Unassembled WGS sequence"/>
</dbReference>
<keyword evidence="1" id="KW-0479">Metal-binding</keyword>
<dbReference type="GO" id="GO:0008270">
    <property type="term" value="F:zinc ion binding"/>
    <property type="evidence" value="ECO:0007669"/>
    <property type="project" value="UniProtKB-KW"/>
</dbReference>
<organism evidence="4 5">
    <name type="scientific">Rhodnius prolixus</name>
    <name type="common">Triatomid bug</name>
    <dbReference type="NCBI Taxonomy" id="13249"/>
    <lineage>
        <taxon>Eukaryota</taxon>
        <taxon>Metazoa</taxon>
        <taxon>Ecdysozoa</taxon>
        <taxon>Arthropoda</taxon>
        <taxon>Hexapoda</taxon>
        <taxon>Insecta</taxon>
        <taxon>Pterygota</taxon>
        <taxon>Neoptera</taxon>
        <taxon>Paraneoptera</taxon>
        <taxon>Hemiptera</taxon>
        <taxon>Heteroptera</taxon>
        <taxon>Panheteroptera</taxon>
        <taxon>Cimicomorpha</taxon>
        <taxon>Reduviidae</taxon>
        <taxon>Triatominae</taxon>
        <taxon>Rhodnius</taxon>
    </lineage>
</organism>
<dbReference type="AlphaFoldDB" id="T1IBM3"/>
<feature type="region of interest" description="Disordered" evidence="3">
    <location>
        <begin position="236"/>
        <end position="268"/>
    </location>
</feature>
<dbReference type="HOGENOM" id="CLU_1039425_0_0_1"/>
<dbReference type="EnsemblMetazoa" id="RPRC013693-RA">
    <property type="protein sequence ID" value="RPRC013693-PA"/>
    <property type="gene ID" value="RPRC013693"/>
</dbReference>
<reference evidence="4" key="1">
    <citation type="submission" date="2015-05" db="UniProtKB">
        <authorList>
            <consortium name="EnsemblMetazoa"/>
        </authorList>
    </citation>
    <scope>IDENTIFICATION</scope>
</reference>
<feature type="compositionally biased region" description="Basic residues" evidence="3">
    <location>
        <begin position="259"/>
        <end position="268"/>
    </location>
</feature>
<dbReference type="GO" id="GO:0006511">
    <property type="term" value="P:ubiquitin-dependent protein catabolic process"/>
    <property type="evidence" value="ECO:0007669"/>
    <property type="project" value="TreeGrafter"/>
</dbReference>
<evidence type="ECO:0000313" key="4">
    <source>
        <dbReference type="EnsemblMetazoa" id="RPRC013693-PA"/>
    </source>
</evidence>
<evidence type="ECO:0000256" key="2">
    <source>
        <dbReference type="ARBA" id="ARBA00022833"/>
    </source>
</evidence>
<dbReference type="PANTHER" id="PTHR22765">
    <property type="entry name" value="RING FINGER AND PROTEASE ASSOCIATED DOMAIN-CONTAINING"/>
    <property type="match status" value="1"/>
</dbReference>
<dbReference type="Gene3D" id="3.30.40.10">
    <property type="entry name" value="Zinc/RING finger domain, C3HC4 (zinc finger)"/>
    <property type="match status" value="1"/>
</dbReference>
<keyword evidence="2" id="KW-0862">Zinc</keyword>
<dbReference type="GO" id="GO:0061630">
    <property type="term" value="F:ubiquitin protein ligase activity"/>
    <property type="evidence" value="ECO:0007669"/>
    <property type="project" value="TreeGrafter"/>
</dbReference>
<dbReference type="EMBL" id="ACPB03013747">
    <property type="status" value="NOT_ANNOTATED_CDS"/>
    <property type="molecule type" value="Genomic_DNA"/>
</dbReference>
<dbReference type="STRING" id="13249.T1IBM3"/>
<dbReference type="InParanoid" id="T1IBM3"/>
<sequence length="268" mass="30146">MAGGGVNIGGYRMRVSVRSHSFSSAPRNNLSSMMLRSHTRRETSAQVMSGSALPDEAPPIIGSAPLHAEPMRETRPPRRFRTSNISSSNLRQRYVRNAASRNIGIGIQSLIRRDRTDPSVDLYDLEVRAEALEVLRSSLVLTLRSTGDVRVWLNILRQYREAFILPQHRNGQSIFKNLPSVDISEEDVQCSICLRDFKIGDKAKSLPCDHKFHSACIRPWLKRAVTCPMCRHHLIPPPSTTSSPPPALLRNPRRSAPSTRHRYVSLHS</sequence>
<dbReference type="SMART" id="SM00184">
    <property type="entry name" value="RING"/>
    <property type="match status" value="1"/>
</dbReference>
<feature type="compositionally biased region" description="Pro residues" evidence="3">
    <location>
        <begin position="236"/>
        <end position="247"/>
    </location>
</feature>
<name>T1IBM3_RHOPR</name>
<proteinExistence type="predicted"/>
<keyword evidence="5" id="KW-1185">Reference proteome</keyword>